<gene>
    <name evidence="3" type="ORF">QCA50_006285</name>
</gene>
<evidence type="ECO:0000313" key="4">
    <source>
        <dbReference type="Proteomes" id="UP001385951"/>
    </source>
</evidence>
<dbReference type="PROSITE" id="PS00108">
    <property type="entry name" value="PROTEIN_KINASE_ST"/>
    <property type="match status" value="1"/>
</dbReference>
<dbReference type="Gene3D" id="1.10.510.10">
    <property type="entry name" value="Transferase(Phosphotransferase) domain 1"/>
    <property type="match status" value="1"/>
</dbReference>
<evidence type="ECO:0000256" key="1">
    <source>
        <dbReference type="SAM" id="MobiDB-lite"/>
    </source>
</evidence>
<evidence type="ECO:0000259" key="2">
    <source>
        <dbReference type="PROSITE" id="PS50011"/>
    </source>
</evidence>
<dbReference type="GO" id="GO:0005524">
    <property type="term" value="F:ATP binding"/>
    <property type="evidence" value="ECO:0007669"/>
    <property type="project" value="InterPro"/>
</dbReference>
<dbReference type="EMBL" id="JASBNA010000006">
    <property type="protein sequence ID" value="KAK7691182.1"/>
    <property type="molecule type" value="Genomic_DNA"/>
</dbReference>
<dbReference type="InterPro" id="IPR011009">
    <property type="entry name" value="Kinase-like_dom_sf"/>
</dbReference>
<dbReference type="SMART" id="SM00220">
    <property type="entry name" value="S_TKc"/>
    <property type="match status" value="1"/>
</dbReference>
<dbReference type="Proteomes" id="UP001385951">
    <property type="component" value="Unassembled WGS sequence"/>
</dbReference>
<dbReference type="InterPro" id="IPR001245">
    <property type="entry name" value="Ser-Thr/Tyr_kinase_cat_dom"/>
</dbReference>
<comment type="caution">
    <text evidence="3">The sequence shown here is derived from an EMBL/GenBank/DDBJ whole genome shotgun (WGS) entry which is preliminary data.</text>
</comment>
<sequence>MIPIHRTFNYLSNTNQSQYDISLTTPYYYPQFLWKFFLTPVGPKWLTPYRVHVYDVYNDCLFEMRRIPQPMSIFMHIARGNLMADGLTLLKNAEASFTRLEAMAEQALITLLRNLAEIGTSTNIDKVKGEGRGKAPLDAQSEFVLLKFLIFLRYRNSDRYLRTVESDIPNAKDSGPAARAWRSNMRILLRRMQVFLDHDDRSLSRYVLEPCREIEEYCWRPMEETNVELTVGVAIEEQEFIITDRGYGSLDNLDPDQPCDTSYHFFFPLTPTVAIYLLTKPPSLSYGRVSRSVLMREKETQEEETGPEPALKKAHIENPVETRDEPMHIWEDLGSPSTTSQVSAMDEDEVSKKRAREECQLDEQDDTDDERPSKKICQYEQQLTITYEPTSYPASTSSTTVIQGPDCPDYTLPYENESVSDVHLRNAILLRTSPRYILFSSLQSLTISITALMSDTSAAEQPINITLSRLRTRCREKSIKEGLVKTLVLKGEVAVTDLTDDVKVDGEHPEWFGSFADIWKGEWNERGVFGGGTKRAVALKVLRHHLKNDVKEKLLKRLKYEVITWHRLRHPHIIPFYGIMRWPQTFAMVSPWCKNGTVMQYLKEVNPEADRLELILQVASGVAYLHNFEPVVIHGDLKGNNILVDSSGRALIADFGVSSVIEDFVSSGSASLAESLLGGATRWIAPEIIQVLVEDNGRTPVLTKASDVYSFAAVCLEIVTGKLPYPHRSNTCVVIVDKMAGIKPSTHVPRELPNCPQLNSSRKKLDEFWKMLDRCWESRWETRPSMSEAELFFMELTRERG</sequence>
<dbReference type="PROSITE" id="PS50011">
    <property type="entry name" value="PROTEIN_KINASE_DOM"/>
    <property type="match status" value="1"/>
</dbReference>
<reference evidence="3 4" key="1">
    <citation type="submission" date="2022-09" db="EMBL/GenBank/DDBJ databases">
        <authorList>
            <person name="Palmer J.M."/>
        </authorList>
    </citation>
    <scope>NUCLEOTIDE SEQUENCE [LARGE SCALE GENOMIC DNA]</scope>
    <source>
        <strain evidence="3 4">DSM 7382</strain>
    </source>
</reference>
<keyword evidence="4" id="KW-1185">Reference proteome</keyword>
<dbReference type="PANTHER" id="PTHR44329">
    <property type="entry name" value="SERINE/THREONINE-PROTEIN KINASE TNNI3K-RELATED"/>
    <property type="match status" value="1"/>
</dbReference>
<feature type="region of interest" description="Disordered" evidence="1">
    <location>
        <begin position="330"/>
        <end position="373"/>
    </location>
</feature>
<dbReference type="InterPro" id="IPR000719">
    <property type="entry name" value="Prot_kinase_dom"/>
</dbReference>
<dbReference type="Pfam" id="PF07714">
    <property type="entry name" value="PK_Tyr_Ser-Thr"/>
    <property type="match status" value="1"/>
</dbReference>
<evidence type="ECO:0000313" key="3">
    <source>
        <dbReference type="EMBL" id="KAK7691182.1"/>
    </source>
</evidence>
<dbReference type="GO" id="GO:0004674">
    <property type="term" value="F:protein serine/threonine kinase activity"/>
    <property type="evidence" value="ECO:0007669"/>
    <property type="project" value="TreeGrafter"/>
</dbReference>
<feature type="compositionally biased region" description="Basic and acidic residues" evidence="1">
    <location>
        <begin position="350"/>
        <end position="359"/>
    </location>
</feature>
<dbReference type="SUPFAM" id="SSF56112">
    <property type="entry name" value="Protein kinase-like (PK-like)"/>
    <property type="match status" value="1"/>
</dbReference>
<dbReference type="InterPro" id="IPR051681">
    <property type="entry name" value="Ser/Thr_Kinases-Pseudokinases"/>
</dbReference>
<dbReference type="InterPro" id="IPR008271">
    <property type="entry name" value="Ser/Thr_kinase_AS"/>
</dbReference>
<dbReference type="AlphaFoldDB" id="A0AAW0GMQ1"/>
<organism evidence="3 4">
    <name type="scientific">Cerrena zonata</name>
    <dbReference type="NCBI Taxonomy" id="2478898"/>
    <lineage>
        <taxon>Eukaryota</taxon>
        <taxon>Fungi</taxon>
        <taxon>Dikarya</taxon>
        <taxon>Basidiomycota</taxon>
        <taxon>Agaricomycotina</taxon>
        <taxon>Agaricomycetes</taxon>
        <taxon>Polyporales</taxon>
        <taxon>Cerrenaceae</taxon>
        <taxon>Cerrena</taxon>
    </lineage>
</organism>
<feature type="domain" description="Protein kinase" evidence="2">
    <location>
        <begin position="504"/>
        <end position="793"/>
    </location>
</feature>
<accession>A0AAW0GMQ1</accession>
<name>A0AAW0GMQ1_9APHY</name>
<feature type="compositionally biased region" description="Acidic residues" evidence="1">
    <location>
        <begin position="360"/>
        <end position="369"/>
    </location>
</feature>
<protein>
    <recommendedName>
        <fullName evidence="2">Protein kinase domain-containing protein</fullName>
    </recommendedName>
</protein>
<proteinExistence type="predicted"/>